<dbReference type="PROSITE" id="PS00798">
    <property type="entry name" value="ALDOKETO_REDUCTASE_1"/>
    <property type="match status" value="1"/>
</dbReference>
<dbReference type="CDD" id="cd19157">
    <property type="entry name" value="AKR_AKR5G1-3"/>
    <property type="match status" value="1"/>
</dbReference>
<dbReference type="RefSeq" id="WP_091833759.1">
    <property type="nucleotide sequence ID" value="NZ_FPAA01000002.1"/>
</dbReference>
<name>A0A1I6PRZ9_9BACL</name>
<dbReference type="EMBL" id="FPAA01000002">
    <property type="protein sequence ID" value="SFS42994.1"/>
    <property type="molecule type" value="Genomic_DNA"/>
</dbReference>
<dbReference type="OrthoDB" id="9804790at2"/>
<reference evidence="8" key="1">
    <citation type="submission" date="2016-10" db="EMBL/GenBank/DDBJ databases">
        <authorList>
            <person name="Varghese N."/>
            <person name="Submissions S."/>
        </authorList>
    </citation>
    <scope>NUCLEOTIDE SEQUENCE [LARGE SCALE GENOMIC DNA]</scope>
    <source>
        <strain evidence="8">DSM 45789</strain>
    </source>
</reference>
<dbReference type="Pfam" id="PF00248">
    <property type="entry name" value="Aldo_ket_red"/>
    <property type="match status" value="1"/>
</dbReference>
<feature type="domain" description="NADP-dependent oxidoreductase" evidence="6">
    <location>
        <begin position="30"/>
        <end position="260"/>
    </location>
</feature>
<feature type="binding site" evidence="4">
    <location>
        <position position="111"/>
    </location>
    <ligand>
        <name>substrate</name>
    </ligand>
</feature>
<dbReference type="PROSITE" id="PS00063">
    <property type="entry name" value="ALDOKETO_REDUCTASE_3"/>
    <property type="match status" value="1"/>
</dbReference>
<dbReference type="PROSITE" id="PS00062">
    <property type="entry name" value="ALDOKETO_REDUCTASE_2"/>
    <property type="match status" value="1"/>
</dbReference>
<dbReference type="Proteomes" id="UP000198660">
    <property type="component" value="Unassembled WGS sequence"/>
</dbReference>
<keyword evidence="2" id="KW-0560">Oxidoreductase</keyword>
<dbReference type="FunFam" id="3.20.20.100:FF:000015">
    <property type="entry name" value="Oxidoreductase, aldo/keto reductase family"/>
    <property type="match status" value="1"/>
</dbReference>
<dbReference type="InterPro" id="IPR023210">
    <property type="entry name" value="NADP_OxRdtase_dom"/>
</dbReference>
<feature type="site" description="Lowers pKa of active site Tyr" evidence="5">
    <location>
        <position position="78"/>
    </location>
</feature>
<organism evidence="7 8">
    <name type="scientific">Marininema halotolerans</name>
    <dbReference type="NCBI Taxonomy" id="1155944"/>
    <lineage>
        <taxon>Bacteria</taxon>
        <taxon>Bacillati</taxon>
        <taxon>Bacillota</taxon>
        <taxon>Bacilli</taxon>
        <taxon>Bacillales</taxon>
        <taxon>Thermoactinomycetaceae</taxon>
        <taxon>Marininema</taxon>
    </lineage>
</organism>
<feature type="active site" description="Proton donor" evidence="3">
    <location>
        <position position="53"/>
    </location>
</feature>
<dbReference type="InterPro" id="IPR020471">
    <property type="entry name" value="AKR"/>
</dbReference>
<dbReference type="PIRSF" id="PIRSF000097">
    <property type="entry name" value="AKR"/>
    <property type="match status" value="1"/>
</dbReference>
<evidence type="ECO:0000256" key="4">
    <source>
        <dbReference type="PIRSR" id="PIRSR000097-2"/>
    </source>
</evidence>
<evidence type="ECO:0000256" key="2">
    <source>
        <dbReference type="ARBA" id="ARBA00023002"/>
    </source>
</evidence>
<evidence type="ECO:0000256" key="5">
    <source>
        <dbReference type="PIRSR" id="PIRSR000097-3"/>
    </source>
</evidence>
<comment type="similarity">
    <text evidence="1">Belongs to the aldo/keto reductase family.</text>
</comment>
<sequence>MNHLQAKTLLHNGVEMPWFGLGVYKAEEGSETENAVRVALNHGYRHIDTASLYGNEESVGRAIRESSIPQNEIFVTTKIWNADQGYDETLYAFEKSQRKLNMEPIDLYLIHWPVKEKYKETWRAMERLYEEGQIRAIGVSNFHIHHLEDIMSRSNIPPMVNQVELHPRLTQKELLAFCKTHHIQLEAWSPLMRGRILDNNLLQSIAQRHNKTVAQIILRWDLQNGIVTIPKSVKKERILSNADVFDFELNAEEMSQIDHLHTGERTGQDPDHFHFNF</sequence>
<dbReference type="Gene3D" id="3.20.20.100">
    <property type="entry name" value="NADP-dependent oxidoreductase domain"/>
    <property type="match status" value="1"/>
</dbReference>
<evidence type="ECO:0000256" key="3">
    <source>
        <dbReference type="PIRSR" id="PIRSR000097-1"/>
    </source>
</evidence>
<gene>
    <name evidence="7" type="ORF">SAMN05444972_10296</name>
</gene>
<dbReference type="PANTHER" id="PTHR43827">
    <property type="entry name" value="2,5-DIKETO-D-GLUCONIC ACID REDUCTASE"/>
    <property type="match status" value="1"/>
</dbReference>
<proteinExistence type="inferred from homology"/>
<dbReference type="InterPro" id="IPR036812">
    <property type="entry name" value="NAD(P)_OxRdtase_dom_sf"/>
</dbReference>
<dbReference type="SUPFAM" id="SSF51430">
    <property type="entry name" value="NAD(P)-linked oxidoreductase"/>
    <property type="match status" value="1"/>
</dbReference>
<evidence type="ECO:0000259" key="6">
    <source>
        <dbReference type="Pfam" id="PF00248"/>
    </source>
</evidence>
<evidence type="ECO:0000256" key="1">
    <source>
        <dbReference type="ARBA" id="ARBA00007905"/>
    </source>
</evidence>
<dbReference type="PANTHER" id="PTHR43827:SF1">
    <property type="entry name" value="2,5-DIKETO-D-GLUCONIC ACID REDUCTASE"/>
    <property type="match status" value="1"/>
</dbReference>
<dbReference type="GO" id="GO:0016491">
    <property type="term" value="F:oxidoreductase activity"/>
    <property type="evidence" value="ECO:0007669"/>
    <property type="project" value="UniProtKB-KW"/>
</dbReference>
<dbReference type="PRINTS" id="PR00069">
    <property type="entry name" value="ALDKETRDTASE"/>
</dbReference>
<dbReference type="AlphaFoldDB" id="A0A1I6PRZ9"/>
<protein>
    <submittedName>
        <fullName evidence="7">Aldo/keto reductase</fullName>
    </submittedName>
</protein>
<keyword evidence="8" id="KW-1185">Reference proteome</keyword>
<accession>A0A1I6PRZ9</accession>
<dbReference type="InterPro" id="IPR044500">
    <property type="entry name" value="AKR5G"/>
</dbReference>
<evidence type="ECO:0000313" key="8">
    <source>
        <dbReference type="Proteomes" id="UP000198660"/>
    </source>
</evidence>
<dbReference type="InterPro" id="IPR018170">
    <property type="entry name" value="Aldo/ket_reductase_CS"/>
</dbReference>
<evidence type="ECO:0000313" key="7">
    <source>
        <dbReference type="EMBL" id="SFS42994.1"/>
    </source>
</evidence>